<dbReference type="OrthoDB" id="1431247at2759"/>
<dbReference type="Pfam" id="PF00011">
    <property type="entry name" value="HSP20"/>
    <property type="match status" value="1"/>
</dbReference>
<comment type="caution">
    <text evidence="6">The sequence shown here is derived from an EMBL/GenBank/DDBJ whole genome shotgun (WGS) entry which is preliminary data.</text>
</comment>
<dbReference type="PANTHER" id="PTHR11527">
    <property type="entry name" value="HEAT-SHOCK PROTEIN 20 FAMILY MEMBER"/>
    <property type="match status" value="1"/>
</dbReference>
<dbReference type="Proteomes" id="UP000623467">
    <property type="component" value="Unassembled WGS sequence"/>
</dbReference>
<comment type="similarity">
    <text evidence="2 3">Belongs to the small heat shock protein (HSP20) family.</text>
</comment>
<dbReference type="InterPro" id="IPR008978">
    <property type="entry name" value="HSP20-like_chaperone"/>
</dbReference>
<evidence type="ECO:0000256" key="1">
    <source>
        <dbReference type="ARBA" id="ARBA00023016"/>
    </source>
</evidence>
<dbReference type="EMBL" id="JACAZH010000006">
    <property type="protein sequence ID" value="KAF7366683.1"/>
    <property type="molecule type" value="Genomic_DNA"/>
</dbReference>
<evidence type="ECO:0000256" key="4">
    <source>
        <dbReference type="SAM" id="MobiDB-lite"/>
    </source>
</evidence>
<dbReference type="CDD" id="cd06464">
    <property type="entry name" value="ACD_sHsps-like"/>
    <property type="match status" value="1"/>
</dbReference>
<dbReference type="Gene3D" id="2.60.40.790">
    <property type="match status" value="1"/>
</dbReference>
<organism evidence="6 7">
    <name type="scientific">Mycena sanguinolenta</name>
    <dbReference type="NCBI Taxonomy" id="230812"/>
    <lineage>
        <taxon>Eukaryota</taxon>
        <taxon>Fungi</taxon>
        <taxon>Dikarya</taxon>
        <taxon>Basidiomycota</taxon>
        <taxon>Agaricomycotina</taxon>
        <taxon>Agaricomycetes</taxon>
        <taxon>Agaricomycetidae</taxon>
        <taxon>Agaricales</taxon>
        <taxon>Marasmiineae</taxon>
        <taxon>Mycenaceae</taxon>
        <taxon>Mycena</taxon>
    </lineage>
</organism>
<feature type="domain" description="SHSP" evidence="5">
    <location>
        <begin position="60"/>
        <end position="200"/>
    </location>
</feature>
<gene>
    <name evidence="6" type="ORF">MSAN_00926400</name>
</gene>
<keyword evidence="7" id="KW-1185">Reference proteome</keyword>
<dbReference type="InterPro" id="IPR031107">
    <property type="entry name" value="Small_HSP"/>
</dbReference>
<feature type="compositionally biased region" description="Low complexity" evidence="4">
    <location>
        <begin position="1"/>
        <end position="16"/>
    </location>
</feature>
<proteinExistence type="inferred from homology"/>
<name>A0A8H6YUN7_9AGAR</name>
<evidence type="ECO:0000313" key="6">
    <source>
        <dbReference type="EMBL" id="KAF7366683.1"/>
    </source>
</evidence>
<feature type="region of interest" description="Disordered" evidence="4">
    <location>
        <begin position="1"/>
        <end position="33"/>
    </location>
</feature>
<keyword evidence="1" id="KW-0346">Stress response</keyword>
<dbReference type="PROSITE" id="PS01031">
    <property type="entry name" value="SHSP"/>
    <property type="match status" value="1"/>
</dbReference>
<evidence type="ECO:0000256" key="3">
    <source>
        <dbReference type="RuleBase" id="RU003616"/>
    </source>
</evidence>
<evidence type="ECO:0000259" key="5">
    <source>
        <dbReference type="PROSITE" id="PS01031"/>
    </source>
</evidence>
<dbReference type="InterPro" id="IPR002068">
    <property type="entry name" value="A-crystallin/Hsp20_dom"/>
</dbReference>
<sequence length="225" mass="25633">MLWPHSSPSAPSMSPARTVKSSRMSHMNSDQRKARAKMIGDLYRVYCLVRKGNLRVVNPNPKQPFIPRMEIYDNPASETIVATFELPGVKFTDISISVKDEVLVIEGERRNKYIRHRHPSVREPARNEGGDMDVDSDVIKNLFPHSEFRYGKFRKTFDLPRGADNSCIKASTSDGLLTVIWPRDPLAYKQAHNMERLSLEHPTSALRGRHSEPLATSAHYYPDSM</sequence>
<feature type="compositionally biased region" description="Polar residues" evidence="4">
    <location>
        <begin position="19"/>
        <end position="28"/>
    </location>
</feature>
<reference evidence="6" key="1">
    <citation type="submission" date="2020-05" db="EMBL/GenBank/DDBJ databases">
        <title>Mycena genomes resolve the evolution of fungal bioluminescence.</title>
        <authorList>
            <person name="Tsai I.J."/>
        </authorList>
    </citation>
    <scope>NUCLEOTIDE SEQUENCE</scope>
    <source>
        <strain evidence="6">160909Yilan</strain>
    </source>
</reference>
<evidence type="ECO:0000313" key="7">
    <source>
        <dbReference type="Proteomes" id="UP000623467"/>
    </source>
</evidence>
<protein>
    <submittedName>
        <fullName evidence="6">Putative HSP20-like chaperone</fullName>
    </submittedName>
</protein>
<feature type="region of interest" description="Disordered" evidence="4">
    <location>
        <begin position="205"/>
        <end position="225"/>
    </location>
</feature>
<accession>A0A8H6YUN7</accession>
<evidence type="ECO:0000256" key="2">
    <source>
        <dbReference type="PROSITE-ProRule" id="PRU00285"/>
    </source>
</evidence>
<dbReference type="SUPFAM" id="SSF49764">
    <property type="entry name" value="HSP20-like chaperones"/>
    <property type="match status" value="1"/>
</dbReference>
<dbReference type="AlphaFoldDB" id="A0A8H6YUN7"/>